<evidence type="ECO:0000313" key="4">
    <source>
        <dbReference type="Proteomes" id="UP000306340"/>
    </source>
</evidence>
<proteinExistence type="predicted"/>
<dbReference type="GO" id="GO:0004519">
    <property type="term" value="F:endonuclease activity"/>
    <property type="evidence" value="ECO:0007669"/>
    <property type="project" value="UniProtKB-KW"/>
</dbReference>
<dbReference type="AlphaFoldDB" id="A0A4U0Z2Q5"/>
<dbReference type="EMBL" id="SWAU01000001">
    <property type="protein sequence ID" value="TKA98548.1"/>
    <property type="molecule type" value="Genomic_DNA"/>
</dbReference>
<dbReference type="Proteomes" id="UP000306340">
    <property type="component" value="Unassembled WGS sequence"/>
</dbReference>
<dbReference type="Gene3D" id="1.10.30.50">
    <property type="match status" value="1"/>
</dbReference>
<comment type="caution">
    <text evidence="3">The sequence shown here is derived from an EMBL/GenBank/DDBJ whole genome shotgun (WGS) entry which is preliminary data.</text>
</comment>
<sequence>MPVKPPRICGCGRVVAAGLRCACQAARDTERKARFDKTRPNSSARGYGSAWEKARAAFLRSHPHCRRCGALATVVDHIEPHRGDQTLFWDKTNWQPLCATHHNSAKQREERRASRGPKP</sequence>
<keyword evidence="3" id="KW-0255">Endonuclease</keyword>
<evidence type="ECO:0000256" key="1">
    <source>
        <dbReference type="SAM" id="MobiDB-lite"/>
    </source>
</evidence>
<name>A0A4U0Z2Q5_9RHOB</name>
<evidence type="ECO:0000313" key="3">
    <source>
        <dbReference type="EMBL" id="TKA98548.1"/>
    </source>
</evidence>
<gene>
    <name evidence="3" type="ORF">FAZ78_00375</name>
</gene>
<accession>A0A4U0Z2Q5</accession>
<reference evidence="3 4" key="1">
    <citation type="submission" date="2019-04" db="EMBL/GenBank/DDBJ databases">
        <title>Crypto-aerobic microbial life in anoxic (sulfidic) marine sediments.</title>
        <authorList>
            <person name="Bhattacharya S."/>
            <person name="Roy C."/>
            <person name="Mondal N."/>
            <person name="Sarkar J."/>
            <person name="Mandal S."/>
            <person name="Rameez M.J."/>
            <person name="Ghosh W."/>
        </authorList>
    </citation>
    <scope>NUCLEOTIDE SEQUENCE [LARGE SCALE GENOMIC DNA]</scope>
    <source>
        <strain evidence="3 4">SBBC</strain>
    </source>
</reference>
<keyword evidence="3" id="KW-0540">Nuclease</keyword>
<dbReference type="CDD" id="cd00085">
    <property type="entry name" value="HNHc"/>
    <property type="match status" value="1"/>
</dbReference>
<feature type="region of interest" description="Disordered" evidence="1">
    <location>
        <begin position="99"/>
        <end position="119"/>
    </location>
</feature>
<dbReference type="InterPro" id="IPR003615">
    <property type="entry name" value="HNH_nuc"/>
</dbReference>
<protein>
    <submittedName>
        <fullName evidence="3">HNH endonuclease</fullName>
    </submittedName>
</protein>
<dbReference type="SMART" id="SM00507">
    <property type="entry name" value="HNHc"/>
    <property type="match status" value="1"/>
</dbReference>
<dbReference type="RefSeq" id="WP_136790813.1">
    <property type="nucleotide sequence ID" value="NZ_SWAU01000001.1"/>
</dbReference>
<feature type="domain" description="HNH nuclease" evidence="2">
    <location>
        <begin position="53"/>
        <end position="103"/>
    </location>
</feature>
<organism evidence="3 4">
    <name type="scientific">Cereibacter changlensis</name>
    <dbReference type="NCBI Taxonomy" id="402884"/>
    <lineage>
        <taxon>Bacteria</taxon>
        <taxon>Pseudomonadati</taxon>
        <taxon>Pseudomonadota</taxon>
        <taxon>Alphaproteobacteria</taxon>
        <taxon>Rhodobacterales</taxon>
        <taxon>Paracoccaceae</taxon>
        <taxon>Cereibacter</taxon>
    </lineage>
</organism>
<keyword evidence="3" id="KW-0378">Hydrolase</keyword>
<evidence type="ECO:0000259" key="2">
    <source>
        <dbReference type="SMART" id="SM00507"/>
    </source>
</evidence>